<comment type="caution">
    <text evidence="2">The sequence shown here is derived from an EMBL/GenBank/DDBJ whole genome shotgun (WGS) entry which is preliminary data.</text>
</comment>
<gene>
    <name evidence="2" type="ORF">PHLCEN_2v11008</name>
</gene>
<accession>A0A2R6NMA2</accession>
<sequence>MFGVNSEDSQVPMLNATSKSSALRHQFSDDGFDGSEESIVIQRVDRKEQVRY</sequence>
<protein>
    <submittedName>
        <fullName evidence="2">Uncharacterized protein</fullName>
    </submittedName>
</protein>
<proteinExistence type="predicted"/>
<dbReference type="STRING" id="98765.A0A2R6NMA2"/>
<keyword evidence="3" id="KW-1185">Reference proteome</keyword>
<reference evidence="2 3" key="1">
    <citation type="submission" date="2018-02" db="EMBL/GenBank/DDBJ databases">
        <title>Genome sequence of the basidiomycete white-rot fungus Phlebia centrifuga.</title>
        <authorList>
            <person name="Granchi Z."/>
            <person name="Peng M."/>
            <person name="de Vries R.P."/>
            <person name="Hilden K."/>
            <person name="Makela M.R."/>
            <person name="Grigoriev I."/>
            <person name="Riley R."/>
        </authorList>
    </citation>
    <scope>NUCLEOTIDE SEQUENCE [LARGE SCALE GENOMIC DNA]</scope>
    <source>
        <strain evidence="2 3">FBCC195</strain>
    </source>
</reference>
<dbReference type="EMBL" id="MLYV02001104">
    <property type="protein sequence ID" value="PSR73152.1"/>
    <property type="molecule type" value="Genomic_DNA"/>
</dbReference>
<evidence type="ECO:0000313" key="2">
    <source>
        <dbReference type="EMBL" id="PSR73152.1"/>
    </source>
</evidence>
<evidence type="ECO:0000256" key="1">
    <source>
        <dbReference type="SAM" id="MobiDB-lite"/>
    </source>
</evidence>
<name>A0A2R6NMA2_9APHY</name>
<dbReference type="OrthoDB" id="195231at2759"/>
<dbReference type="AlphaFoldDB" id="A0A2R6NMA2"/>
<organism evidence="2 3">
    <name type="scientific">Hermanssonia centrifuga</name>
    <dbReference type="NCBI Taxonomy" id="98765"/>
    <lineage>
        <taxon>Eukaryota</taxon>
        <taxon>Fungi</taxon>
        <taxon>Dikarya</taxon>
        <taxon>Basidiomycota</taxon>
        <taxon>Agaricomycotina</taxon>
        <taxon>Agaricomycetes</taxon>
        <taxon>Polyporales</taxon>
        <taxon>Meruliaceae</taxon>
        <taxon>Hermanssonia</taxon>
    </lineage>
</organism>
<dbReference type="Proteomes" id="UP000186601">
    <property type="component" value="Unassembled WGS sequence"/>
</dbReference>
<evidence type="ECO:0000313" key="3">
    <source>
        <dbReference type="Proteomes" id="UP000186601"/>
    </source>
</evidence>
<feature type="region of interest" description="Disordered" evidence="1">
    <location>
        <begin position="1"/>
        <end position="33"/>
    </location>
</feature>